<feature type="domain" description="HTH cro/C1-type" evidence="2">
    <location>
        <begin position="50"/>
        <end position="96"/>
    </location>
</feature>
<dbReference type="SUPFAM" id="SSF47413">
    <property type="entry name" value="lambda repressor-like DNA-binding domains"/>
    <property type="match status" value="1"/>
</dbReference>
<dbReference type="EMBL" id="JBHTCJ010000017">
    <property type="protein sequence ID" value="MFC7344573.1"/>
    <property type="molecule type" value="Genomic_DNA"/>
</dbReference>
<evidence type="ECO:0000313" key="3">
    <source>
        <dbReference type="EMBL" id="MFC7344573.1"/>
    </source>
</evidence>
<dbReference type="InterPro" id="IPR027417">
    <property type="entry name" value="P-loop_NTPase"/>
</dbReference>
<evidence type="ECO:0000313" key="4">
    <source>
        <dbReference type="Proteomes" id="UP001596504"/>
    </source>
</evidence>
<reference evidence="4" key="1">
    <citation type="journal article" date="2019" name="Int. J. Syst. Evol. Microbiol.">
        <title>The Global Catalogue of Microorganisms (GCM) 10K type strain sequencing project: providing services to taxonomists for standard genome sequencing and annotation.</title>
        <authorList>
            <consortium name="The Broad Institute Genomics Platform"/>
            <consortium name="The Broad Institute Genome Sequencing Center for Infectious Disease"/>
            <person name="Wu L."/>
            <person name="Ma J."/>
        </authorList>
    </citation>
    <scope>NUCLEOTIDE SEQUENCE [LARGE SCALE GENOMIC DNA]</scope>
    <source>
        <strain evidence="4">WLHS5</strain>
    </source>
</reference>
<name>A0ABW2LSE0_9PSEU</name>
<dbReference type="CDD" id="cd00093">
    <property type="entry name" value="HTH_XRE"/>
    <property type="match status" value="1"/>
</dbReference>
<keyword evidence="4" id="KW-1185">Reference proteome</keyword>
<dbReference type="Pfam" id="PF13401">
    <property type="entry name" value="AAA_22"/>
    <property type="match status" value="1"/>
</dbReference>
<dbReference type="Gene3D" id="1.10.260.40">
    <property type="entry name" value="lambda repressor-like DNA-binding domains"/>
    <property type="match status" value="1"/>
</dbReference>
<dbReference type="SMART" id="SM00530">
    <property type="entry name" value="HTH_XRE"/>
    <property type="match status" value="1"/>
</dbReference>
<dbReference type="PANTHER" id="PTHR22845">
    <property type="entry name" value="APOPTOTIC PROTEASE-ACTIVATING FACTOR 1"/>
    <property type="match status" value="1"/>
</dbReference>
<dbReference type="Proteomes" id="UP001596504">
    <property type="component" value="Unassembled WGS sequence"/>
</dbReference>
<evidence type="ECO:0000256" key="1">
    <source>
        <dbReference type="SAM" id="MobiDB-lite"/>
    </source>
</evidence>
<protein>
    <submittedName>
        <fullName evidence="3">NB-ARC domain-containing protein</fullName>
    </submittedName>
</protein>
<comment type="caution">
    <text evidence="3">The sequence shown here is derived from an EMBL/GenBank/DDBJ whole genome shotgun (WGS) entry which is preliminary data.</text>
</comment>
<dbReference type="PANTHER" id="PTHR22845:SF5">
    <property type="entry name" value="APOPTOTIC PROTEASE-ACTIVATING FACTOR 1"/>
    <property type="match status" value="1"/>
</dbReference>
<dbReference type="SUPFAM" id="SSF52540">
    <property type="entry name" value="P-loop containing nucleoside triphosphate hydrolases"/>
    <property type="match status" value="1"/>
</dbReference>
<dbReference type="Pfam" id="PF13560">
    <property type="entry name" value="HTH_31"/>
    <property type="match status" value="1"/>
</dbReference>
<dbReference type="InterPro" id="IPR049945">
    <property type="entry name" value="AAA_22"/>
</dbReference>
<dbReference type="InterPro" id="IPR001387">
    <property type="entry name" value="Cro/C1-type_HTH"/>
</dbReference>
<organism evidence="3 4">
    <name type="scientific">Saccharopolyspora griseoalba</name>
    <dbReference type="NCBI Taxonomy" id="1431848"/>
    <lineage>
        <taxon>Bacteria</taxon>
        <taxon>Bacillati</taxon>
        <taxon>Actinomycetota</taxon>
        <taxon>Actinomycetes</taxon>
        <taxon>Pseudonocardiales</taxon>
        <taxon>Pseudonocardiaceae</taxon>
        <taxon>Saccharopolyspora</taxon>
    </lineage>
</organism>
<dbReference type="PROSITE" id="PS50943">
    <property type="entry name" value="HTH_CROC1"/>
    <property type="match status" value="1"/>
</dbReference>
<dbReference type="RefSeq" id="WP_380672486.1">
    <property type="nucleotide sequence ID" value="NZ_JBHTCJ010000017.1"/>
</dbReference>
<dbReference type="InterPro" id="IPR010982">
    <property type="entry name" value="Lambda_DNA-bd_dom_sf"/>
</dbReference>
<accession>A0ABW2LSE0</accession>
<dbReference type="SMART" id="SM00382">
    <property type="entry name" value="AAA"/>
    <property type="match status" value="1"/>
</dbReference>
<dbReference type="PRINTS" id="PR00364">
    <property type="entry name" value="DISEASERSIST"/>
</dbReference>
<evidence type="ECO:0000259" key="2">
    <source>
        <dbReference type="PROSITE" id="PS50943"/>
    </source>
</evidence>
<proteinExistence type="predicted"/>
<feature type="region of interest" description="Disordered" evidence="1">
    <location>
        <begin position="1"/>
        <end position="22"/>
    </location>
</feature>
<dbReference type="InterPro" id="IPR003593">
    <property type="entry name" value="AAA+_ATPase"/>
</dbReference>
<gene>
    <name evidence="3" type="ORF">ACFQRI_24465</name>
</gene>
<sequence length="443" mass="48113">MPTLEADTPRTAPTASDTPIRHDDARTITTFGTLLQQYRESYQRPDGHVGLTTVELAQLIGKSDSAIRHWERDSKRPSRDAARDCDIALNANGALLTVFDKRAPAPHTHIAHNTRRPRLLPAPPQLVGATSTLDDITTAADTGAPVILTGGPGAGKTALALRWAHQQQDAHPDGILLLHARGRATTPPRTAAELLHQALDRLSSRPSRRGYDVDALADELRERLNYRRLLLVIDDAGSIEQISPMLGIPGVTTLVTSRNELPGLTLGIEHARAVTIPPMDPDTATHLLTTIVGRRAEAHAAEIARIIEACDGTPLAVHAAARHILTHRDQDMASLADDLTGQHRIQHLHLAAGGHTHTSLAIGYSTSLRTLGPRTQRVLQAATYRGHEFTLADAAHHTGFTHTLTRACLAEAATEHLVHTSAECYRTPPLLANYLHTRTEFDH</sequence>
<dbReference type="Gene3D" id="3.40.50.300">
    <property type="entry name" value="P-loop containing nucleotide triphosphate hydrolases"/>
    <property type="match status" value="1"/>
</dbReference>